<dbReference type="AlphaFoldDB" id="A0A2R7YSA6"/>
<evidence type="ECO:0000313" key="4">
    <source>
        <dbReference type="Proteomes" id="UP000244867"/>
    </source>
</evidence>
<protein>
    <recommendedName>
        <fullName evidence="2">SHOCT domain-containing protein</fullName>
    </recommendedName>
</protein>
<reference evidence="3 4" key="1">
    <citation type="submission" date="2018-03" db="EMBL/GenBank/DDBJ databases">
        <authorList>
            <person name="Keele B.F."/>
        </authorList>
    </citation>
    <scope>NUCLEOTIDE SEQUENCE [LARGE SCALE GENOMIC DNA]</scope>
    <source>
        <strain evidence="3 4">IB-3</strain>
    </source>
</reference>
<accession>A0A2R7YSA6</accession>
<dbReference type="OrthoDB" id="5996503at2"/>
<evidence type="ECO:0000313" key="3">
    <source>
        <dbReference type="EMBL" id="PUA78926.1"/>
    </source>
</evidence>
<dbReference type="EMBL" id="PYXZ01000018">
    <property type="protein sequence ID" value="PUA78926.1"/>
    <property type="molecule type" value="Genomic_DNA"/>
</dbReference>
<dbReference type="Proteomes" id="UP000244867">
    <property type="component" value="Unassembled WGS sequence"/>
</dbReference>
<keyword evidence="4" id="KW-1185">Reference proteome</keyword>
<feature type="domain" description="SHOCT" evidence="2">
    <location>
        <begin position="259"/>
        <end position="286"/>
    </location>
</feature>
<proteinExistence type="predicted"/>
<name>A0A2R7YSA6_9ACTN</name>
<evidence type="ECO:0000259" key="2">
    <source>
        <dbReference type="Pfam" id="PF09851"/>
    </source>
</evidence>
<organism evidence="3 4">
    <name type="scientific">Nocardioides currus</name>
    <dbReference type="NCBI Taxonomy" id="2133958"/>
    <lineage>
        <taxon>Bacteria</taxon>
        <taxon>Bacillati</taxon>
        <taxon>Actinomycetota</taxon>
        <taxon>Actinomycetes</taxon>
        <taxon>Propionibacteriales</taxon>
        <taxon>Nocardioidaceae</taxon>
        <taxon>Nocardioides</taxon>
    </lineage>
</organism>
<gene>
    <name evidence="3" type="ORF">C7S10_21875</name>
</gene>
<comment type="caution">
    <text evidence="3">The sequence shown here is derived from an EMBL/GenBank/DDBJ whole genome shotgun (WGS) entry which is preliminary data.</text>
</comment>
<dbReference type="Pfam" id="PF09851">
    <property type="entry name" value="SHOCT"/>
    <property type="match status" value="1"/>
</dbReference>
<feature type="region of interest" description="Disordered" evidence="1">
    <location>
        <begin position="1"/>
        <end position="28"/>
    </location>
</feature>
<feature type="compositionally biased region" description="Low complexity" evidence="1">
    <location>
        <begin position="10"/>
        <end position="28"/>
    </location>
</feature>
<feature type="region of interest" description="Disordered" evidence="1">
    <location>
        <begin position="54"/>
        <end position="87"/>
    </location>
</feature>
<dbReference type="InterPro" id="IPR018649">
    <property type="entry name" value="SHOCT"/>
</dbReference>
<sequence>MTRSRRSLPKAHTASTSSAPSPAKTTTSCNELFSGHGTTLRARLPSPMRAAGTARSLSHLKIAPRQRTGRAPGSPETGACRRRRAWQSPDSARMTSLGWILVSSGGAGLLAAWDDRLAIVKTGAMTSFMAGSLGGERSAVFHYTDITGIEYNSGLMNGVLEILTPSYSGSANKDFWRGSTKSRNANANDPWTLSNTLPLAKAEYRSAGDQITELRRRISIAKNPGPSTPVSTANIAPAAATSAPIPPPAGLGEGAGLADQLAKLADLHQAGVLSDEEFAAAKQRLLTL</sequence>
<evidence type="ECO:0000256" key="1">
    <source>
        <dbReference type="SAM" id="MobiDB-lite"/>
    </source>
</evidence>